<comment type="similarity">
    <text evidence="4">Belongs to the radical SAM superfamily. KamA family.</text>
</comment>
<accession>A0A1Y2K657</accession>
<keyword evidence="10" id="KW-0408">Iron</keyword>
<dbReference type="InterPro" id="IPR007197">
    <property type="entry name" value="rSAM"/>
</dbReference>
<dbReference type="AlphaFoldDB" id="A0A1Y2K657"/>
<evidence type="ECO:0000256" key="13">
    <source>
        <dbReference type="ARBA" id="ARBA00030756"/>
    </source>
</evidence>
<reference evidence="17 18" key="1">
    <citation type="journal article" date="2016" name="BMC Genomics">
        <title>Combined genomic and structural analyses of a cultured magnetotactic bacterium reveals its niche adaptation to a dynamic environment.</title>
        <authorList>
            <person name="Araujo A.C."/>
            <person name="Morillo V."/>
            <person name="Cypriano J."/>
            <person name="Teixeira L.C."/>
            <person name="Leao P."/>
            <person name="Lyra S."/>
            <person name="Almeida L.G."/>
            <person name="Bazylinski D.A."/>
            <person name="Vasconcellos A.T."/>
            <person name="Abreu F."/>
            <person name="Lins U."/>
        </authorList>
    </citation>
    <scope>NUCLEOTIDE SEQUENCE [LARGE SCALE GENOMIC DNA]</scope>
    <source>
        <strain evidence="17 18">IT-1</strain>
    </source>
</reference>
<evidence type="ECO:0000256" key="4">
    <source>
        <dbReference type="ARBA" id="ARBA00008703"/>
    </source>
</evidence>
<dbReference type="PIRSF" id="PIRSF004911">
    <property type="entry name" value="DUF160"/>
    <property type="match status" value="1"/>
</dbReference>
<evidence type="ECO:0000256" key="2">
    <source>
        <dbReference type="ARBA" id="ARBA00001933"/>
    </source>
</evidence>
<dbReference type="GO" id="GO:0046872">
    <property type="term" value="F:metal ion binding"/>
    <property type="evidence" value="ECO:0007669"/>
    <property type="project" value="UniProtKB-KW"/>
</dbReference>
<proteinExistence type="inferred from homology"/>
<comment type="catalytic activity">
    <reaction evidence="1">
        <text>L-lysine = D-beta-lysine</text>
        <dbReference type="Rhea" id="RHEA:44148"/>
        <dbReference type="ChEBI" id="CHEBI:32551"/>
        <dbReference type="ChEBI" id="CHEBI:84138"/>
    </reaction>
</comment>
<dbReference type="InterPro" id="IPR013785">
    <property type="entry name" value="Aldolase_TIM"/>
</dbReference>
<evidence type="ECO:0000256" key="9">
    <source>
        <dbReference type="ARBA" id="ARBA00022898"/>
    </source>
</evidence>
<dbReference type="InterPro" id="IPR003739">
    <property type="entry name" value="Lys_aminomutase/Glu_NH3_mut"/>
</dbReference>
<evidence type="ECO:0000259" key="16">
    <source>
        <dbReference type="PROSITE" id="PS51918"/>
    </source>
</evidence>
<evidence type="ECO:0000313" key="18">
    <source>
        <dbReference type="Proteomes" id="UP000194003"/>
    </source>
</evidence>
<dbReference type="SFLD" id="SFLDS00029">
    <property type="entry name" value="Radical_SAM"/>
    <property type="match status" value="1"/>
</dbReference>
<keyword evidence="9 15" id="KW-0663">Pyridoxal phosphate</keyword>
<comment type="caution">
    <text evidence="17">The sequence shown here is derived from an EMBL/GenBank/DDBJ whole genome shotgun (WGS) entry which is preliminary data.</text>
</comment>
<keyword evidence="18" id="KW-1185">Reference proteome</keyword>
<dbReference type="PANTHER" id="PTHR30538:SF1">
    <property type="entry name" value="L-LYSINE 2,3-AMINOMUTASE"/>
    <property type="match status" value="1"/>
</dbReference>
<dbReference type="InterPro" id="IPR058240">
    <property type="entry name" value="rSAM_sf"/>
</dbReference>
<keyword evidence="6 14" id="KW-0004">4Fe-4S</keyword>
<feature type="binding site" evidence="14">
    <location>
        <position position="98"/>
    </location>
    <ligand>
        <name>[4Fe-4S] cluster</name>
        <dbReference type="ChEBI" id="CHEBI:49883"/>
        <note>4Fe-4S-S-AdoMet</note>
    </ligand>
</feature>
<dbReference type="InterPro" id="IPR022462">
    <property type="entry name" value="EpmB"/>
</dbReference>
<evidence type="ECO:0000256" key="5">
    <source>
        <dbReference type="ARBA" id="ARBA00022363"/>
    </source>
</evidence>
<evidence type="ECO:0000256" key="12">
    <source>
        <dbReference type="ARBA" id="ARBA00023235"/>
    </source>
</evidence>
<evidence type="ECO:0000256" key="6">
    <source>
        <dbReference type="ARBA" id="ARBA00022485"/>
    </source>
</evidence>
<dbReference type="SFLD" id="SFLDF00314">
    <property type="entry name" value="L-lysine_2_3-aminomutase_(yjeK"/>
    <property type="match status" value="1"/>
</dbReference>
<dbReference type="Gene3D" id="3.20.20.70">
    <property type="entry name" value="Aldolase class I"/>
    <property type="match status" value="1"/>
</dbReference>
<dbReference type="STRING" id="1434232.MAIT1_02642"/>
<keyword evidence="7" id="KW-0949">S-adenosyl-L-methionine</keyword>
<dbReference type="Proteomes" id="UP000194003">
    <property type="component" value="Unassembled WGS sequence"/>
</dbReference>
<dbReference type="PROSITE" id="PS51918">
    <property type="entry name" value="RADICAL_SAM"/>
    <property type="match status" value="1"/>
</dbReference>
<dbReference type="Pfam" id="PF04055">
    <property type="entry name" value="Radical_SAM"/>
    <property type="match status" value="1"/>
</dbReference>
<evidence type="ECO:0000256" key="3">
    <source>
        <dbReference type="ARBA" id="ARBA00001966"/>
    </source>
</evidence>
<evidence type="ECO:0000256" key="1">
    <source>
        <dbReference type="ARBA" id="ARBA00001352"/>
    </source>
</evidence>
<dbReference type="SFLD" id="SFLDG01070">
    <property type="entry name" value="PLP-dependent"/>
    <property type="match status" value="1"/>
</dbReference>
<gene>
    <name evidence="17" type="ORF">MAIT1_02642</name>
</gene>
<dbReference type="EMBL" id="LVJN01000020">
    <property type="protein sequence ID" value="OSM02495.1"/>
    <property type="molecule type" value="Genomic_DNA"/>
</dbReference>
<keyword evidence="11 14" id="KW-0411">Iron-sulfur</keyword>
<evidence type="ECO:0000256" key="8">
    <source>
        <dbReference type="ARBA" id="ARBA00022723"/>
    </source>
</evidence>
<feature type="binding site" evidence="14">
    <location>
        <position position="101"/>
    </location>
    <ligand>
        <name>[4Fe-4S] cluster</name>
        <dbReference type="ChEBI" id="CHEBI:49883"/>
        <note>4Fe-4S-S-AdoMet</note>
    </ligand>
</feature>
<organism evidence="17 18">
    <name type="scientific">Magnetofaba australis IT-1</name>
    <dbReference type="NCBI Taxonomy" id="1434232"/>
    <lineage>
        <taxon>Bacteria</taxon>
        <taxon>Pseudomonadati</taxon>
        <taxon>Pseudomonadota</taxon>
        <taxon>Magnetococcia</taxon>
        <taxon>Magnetococcales</taxon>
        <taxon>Magnetococcaceae</taxon>
        <taxon>Magnetofaba</taxon>
    </lineage>
</organism>
<dbReference type="NCBIfam" id="TIGR03821">
    <property type="entry name" value="EFP_modif_epmB"/>
    <property type="match status" value="1"/>
</dbReference>
<sequence>MNANPPRFAVSCLKPDEQAAHRAFPVRVSDAFAARINWDDPHDPLRAQVWPDARELDAAPGFTADPLAEAEATRAPGLIQKYAGRALLLAGRACPIHCRYCFRRHQPAAERLRGPQSWAPALAEIAEDASLAEIILSGGDPLMLEAAPLGELMAQLGRIAHVRRVRIHSRVPVADPARVDAGLVAAMAASGRQTVLVIHANHARELDAASAAALRRCREAGITLLNQSVLLAGVNDDAETLAELSEALMERGVLPYYLHQLDPVAGAAHFAVSDERALALMEALRARLPGYLVPKLVREIPGEAGKTALFSEESG</sequence>
<evidence type="ECO:0000256" key="15">
    <source>
        <dbReference type="PIRSR" id="PIRSR603739-50"/>
    </source>
</evidence>
<comment type="cofactor">
    <cofactor evidence="2 15">
        <name>pyridoxal 5'-phosphate</name>
        <dbReference type="ChEBI" id="CHEBI:597326"/>
    </cofactor>
</comment>
<dbReference type="RefSeq" id="WP_085445348.1">
    <property type="nucleotide sequence ID" value="NZ_LVJN01000020.1"/>
</dbReference>
<name>A0A1Y2K657_9PROT</name>
<dbReference type="CDD" id="cd01335">
    <property type="entry name" value="Radical_SAM"/>
    <property type="match status" value="1"/>
</dbReference>
<feature type="domain" description="Radical SAM core" evidence="16">
    <location>
        <begin position="80"/>
        <end position="303"/>
    </location>
</feature>
<protein>
    <recommendedName>
        <fullName evidence="5">L-lysine 2,3-aminomutase</fullName>
    </recommendedName>
    <alternativeName>
        <fullName evidence="13">EF-P post-translational modification enzyme B</fullName>
    </alternativeName>
</protein>
<keyword evidence="12" id="KW-0413">Isomerase</keyword>
<dbReference type="OrthoDB" id="9768064at2"/>
<dbReference type="GO" id="GO:0051539">
    <property type="term" value="F:4 iron, 4 sulfur cluster binding"/>
    <property type="evidence" value="ECO:0007669"/>
    <property type="project" value="UniProtKB-KW"/>
</dbReference>
<evidence type="ECO:0000256" key="10">
    <source>
        <dbReference type="ARBA" id="ARBA00023004"/>
    </source>
</evidence>
<feature type="binding site" evidence="14">
    <location>
        <position position="94"/>
    </location>
    <ligand>
        <name>[4Fe-4S] cluster</name>
        <dbReference type="ChEBI" id="CHEBI:49883"/>
        <note>4Fe-4S-S-AdoMet</note>
    </ligand>
</feature>
<evidence type="ECO:0000313" key="17">
    <source>
        <dbReference type="EMBL" id="OSM02495.1"/>
    </source>
</evidence>
<evidence type="ECO:0000256" key="7">
    <source>
        <dbReference type="ARBA" id="ARBA00022691"/>
    </source>
</evidence>
<dbReference type="GO" id="GO:0016853">
    <property type="term" value="F:isomerase activity"/>
    <property type="evidence" value="ECO:0007669"/>
    <property type="project" value="UniProtKB-KW"/>
</dbReference>
<keyword evidence="8 14" id="KW-0479">Metal-binding</keyword>
<dbReference type="PANTHER" id="PTHR30538">
    <property type="entry name" value="LYSINE 2,3-AMINOMUTASE-RELATED"/>
    <property type="match status" value="1"/>
</dbReference>
<evidence type="ECO:0000256" key="11">
    <source>
        <dbReference type="ARBA" id="ARBA00023014"/>
    </source>
</evidence>
<comment type="cofactor">
    <cofactor evidence="3">
        <name>[4Fe-4S] cluster</name>
        <dbReference type="ChEBI" id="CHEBI:49883"/>
    </cofactor>
</comment>
<feature type="modified residue" description="N6-(pyridoxal phosphate)lysine" evidence="15">
    <location>
        <position position="306"/>
    </location>
</feature>
<evidence type="ECO:0000256" key="14">
    <source>
        <dbReference type="PIRSR" id="PIRSR004911-1"/>
    </source>
</evidence>
<dbReference type="SUPFAM" id="SSF102114">
    <property type="entry name" value="Radical SAM enzymes"/>
    <property type="match status" value="1"/>
</dbReference>
<dbReference type="NCBIfam" id="TIGR00238">
    <property type="entry name" value="KamA family radical SAM protein"/>
    <property type="match status" value="1"/>
</dbReference>